<dbReference type="Proteomes" id="UP000587415">
    <property type="component" value="Unassembled WGS sequence"/>
</dbReference>
<evidence type="ECO:0000256" key="1">
    <source>
        <dbReference type="SAM" id="SignalP"/>
    </source>
</evidence>
<gene>
    <name evidence="3" type="ORF">GGQ87_000038</name>
</gene>
<evidence type="ECO:0000313" key="4">
    <source>
        <dbReference type="Proteomes" id="UP000587415"/>
    </source>
</evidence>
<dbReference type="RefSeq" id="WP_342448274.1">
    <property type="nucleotide sequence ID" value="NZ_JAATJM010000001.1"/>
</dbReference>
<feature type="chain" id="PRO_5031095484" evidence="1">
    <location>
        <begin position="19"/>
        <end position="199"/>
    </location>
</feature>
<keyword evidence="3" id="KW-0282">Flagellum</keyword>
<organism evidence="3 4">
    <name type="scientific">Brevundimonas alba</name>
    <dbReference type="NCBI Taxonomy" id="74314"/>
    <lineage>
        <taxon>Bacteria</taxon>
        <taxon>Pseudomonadati</taxon>
        <taxon>Pseudomonadota</taxon>
        <taxon>Alphaproteobacteria</taxon>
        <taxon>Caulobacterales</taxon>
        <taxon>Caulobacteraceae</taxon>
        <taxon>Brevundimonas</taxon>
    </lineage>
</organism>
<reference evidence="3 4" key="1">
    <citation type="submission" date="2020-03" db="EMBL/GenBank/DDBJ databases">
        <title>Genomic Encyclopedia of Type Strains, Phase IV (KMG-IV): sequencing the most valuable type-strain genomes for metagenomic binning, comparative biology and taxonomic classification.</title>
        <authorList>
            <person name="Goeker M."/>
        </authorList>
    </citation>
    <scope>NUCLEOTIDE SEQUENCE [LARGE SCALE GENOMIC DNA]</scope>
    <source>
        <strain evidence="3 4">DSM 4736</strain>
    </source>
</reference>
<dbReference type="AlphaFoldDB" id="A0A7X5YGY6"/>
<dbReference type="GO" id="GO:0044780">
    <property type="term" value="P:bacterial-type flagellum assembly"/>
    <property type="evidence" value="ECO:0007669"/>
    <property type="project" value="InterPro"/>
</dbReference>
<dbReference type="EMBL" id="JAATJM010000001">
    <property type="protein sequence ID" value="NJC39780.1"/>
    <property type="molecule type" value="Genomic_DNA"/>
</dbReference>
<accession>A0A7X5YGY6</accession>
<keyword evidence="1" id="KW-0732">Signal</keyword>
<dbReference type="Gene3D" id="2.30.30.760">
    <property type="match status" value="1"/>
</dbReference>
<dbReference type="PANTHER" id="PTHR36307">
    <property type="entry name" value="FLAGELLA BASAL BODY P-RING FORMATION PROTEIN FLGA"/>
    <property type="match status" value="1"/>
</dbReference>
<dbReference type="InterPro" id="IPR017585">
    <property type="entry name" value="SAF_FlgA"/>
</dbReference>
<keyword evidence="3" id="KW-0966">Cell projection</keyword>
<keyword evidence="3" id="KW-0969">Cilium</keyword>
<feature type="domain" description="Flagella basal body P-ring formation protein FlgA SAF" evidence="2">
    <location>
        <begin position="124"/>
        <end position="181"/>
    </location>
</feature>
<keyword evidence="4" id="KW-1185">Reference proteome</keyword>
<proteinExistence type="predicted"/>
<dbReference type="Pfam" id="PF13144">
    <property type="entry name" value="ChapFlgA"/>
    <property type="match status" value="1"/>
</dbReference>
<dbReference type="PANTHER" id="PTHR36307:SF1">
    <property type="entry name" value="FLAGELLA BASAL BODY P-RING FORMATION PROTEIN FLGA"/>
    <property type="match status" value="1"/>
</dbReference>
<evidence type="ECO:0000313" key="3">
    <source>
        <dbReference type="EMBL" id="NJC39780.1"/>
    </source>
</evidence>
<dbReference type="InterPro" id="IPR039246">
    <property type="entry name" value="Flagellar_FlgA"/>
</dbReference>
<protein>
    <submittedName>
        <fullName evidence="3">Flagella basal body P-ring formation protein FlgA</fullName>
    </submittedName>
</protein>
<name>A0A7X5YGY6_9CAUL</name>
<evidence type="ECO:0000259" key="2">
    <source>
        <dbReference type="Pfam" id="PF13144"/>
    </source>
</evidence>
<sequence length="199" mass="20009">MKLLILAAGLLLAGPAFAGPVTLKANPVDEDGRITLGDLFDGAGSAAGVVIGARSGPSVVFEAGQLQAIARQSGLDWANPTGLRRVVVRHAAAAPASTPATNNAAPAAAAPTPVRMAPGRAAYAERIISRNDIVEVAYEAGGVRLTIAGRAEGNAAEGQRIAIRNLQSGRTIDAVATAPGQAVAGPAAHAFRTQQLAAR</sequence>
<feature type="signal peptide" evidence="1">
    <location>
        <begin position="1"/>
        <end position="18"/>
    </location>
</feature>
<comment type="caution">
    <text evidence="3">The sequence shown here is derived from an EMBL/GenBank/DDBJ whole genome shotgun (WGS) entry which is preliminary data.</text>
</comment>